<gene>
    <name evidence="1" type="primary">AlNc14C52G4042</name>
    <name evidence="1" type="ORF">ALNC14_046670</name>
</gene>
<evidence type="ECO:0000313" key="1">
    <source>
        <dbReference type="EMBL" id="CCA18524.1"/>
    </source>
</evidence>
<proteinExistence type="predicted"/>
<reference evidence="1" key="1">
    <citation type="journal article" date="2011" name="PLoS Biol.">
        <title>Gene gain and loss during evolution of obligate parasitism in the white rust pathogen of Arabidopsis thaliana.</title>
        <authorList>
            <person name="Kemen E."/>
            <person name="Gardiner A."/>
            <person name="Schultz-Larsen T."/>
            <person name="Kemen A.C."/>
            <person name="Balmuth A.L."/>
            <person name="Robert-Seilaniantz A."/>
            <person name="Bailey K."/>
            <person name="Holub E."/>
            <person name="Studholme D.J."/>
            <person name="Maclean D."/>
            <person name="Jones J.D."/>
        </authorList>
    </citation>
    <scope>NUCLEOTIDE SEQUENCE</scope>
</reference>
<reference evidence="1" key="2">
    <citation type="submission" date="2011-02" db="EMBL/GenBank/DDBJ databases">
        <authorList>
            <person name="MacLean D."/>
        </authorList>
    </citation>
    <scope>NUCLEOTIDE SEQUENCE</scope>
</reference>
<organism evidence="1">
    <name type="scientific">Albugo laibachii Nc14</name>
    <dbReference type="NCBI Taxonomy" id="890382"/>
    <lineage>
        <taxon>Eukaryota</taxon>
        <taxon>Sar</taxon>
        <taxon>Stramenopiles</taxon>
        <taxon>Oomycota</taxon>
        <taxon>Peronosporomycetes</taxon>
        <taxon>Albuginales</taxon>
        <taxon>Albuginaceae</taxon>
        <taxon>Albugo</taxon>
    </lineage>
</organism>
<dbReference type="HOGENOM" id="CLU_2578833_0_0_1"/>
<accession>F0WBJ7</accession>
<dbReference type="EMBL" id="FR824097">
    <property type="protein sequence ID" value="CCA18524.1"/>
    <property type="molecule type" value="Genomic_DNA"/>
</dbReference>
<sequence>MIYWIFIDKTKHSSTQAPRFELSDANQLIRRIRLATMYYRDWRLDSCDSLVKSTKRKKVAAIDYFKRKKWDRHLASAATCH</sequence>
<name>F0WBJ7_9STRA</name>
<dbReference type="AlphaFoldDB" id="F0WBJ7"/>
<protein>
    <submittedName>
        <fullName evidence="1">AlNc14C52G4042 protein</fullName>
    </submittedName>
</protein>